<dbReference type="PANTHER" id="PTHR30427:SF1">
    <property type="entry name" value="TRANSCRIPTIONAL ACTIVATOR PROTEIN LYSR"/>
    <property type="match status" value="1"/>
</dbReference>
<evidence type="ECO:0000259" key="5">
    <source>
        <dbReference type="PROSITE" id="PS50931"/>
    </source>
</evidence>
<keyword evidence="4" id="KW-0804">Transcription</keyword>
<dbReference type="SUPFAM" id="SSF53850">
    <property type="entry name" value="Periplasmic binding protein-like II"/>
    <property type="match status" value="1"/>
</dbReference>
<evidence type="ECO:0000313" key="6">
    <source>
        <dbReference type="EMBL" id="MYZ47288.1"/>
    </source>
</evidence>
<protein>
    <submittedName>
        <fullName evidence="6">LysR family transcriptional regulator</fullName>
    </submittedName>
</protein>
<keyword evidence="7" id="KW-1185">Reference proteome</keyword>
<dbReference type="InterPro" id="IPR000847">
    <property type="entry name" value="LysR_HTH_N"/>
</dbReference>
<dbReference type="Pfam" id="PF03466">
    <property type="entry name" value="LysR_substrate"/>
    <property type="match status" value="1"/>
</dbReference>
<evidence type="ECO:0000256" key="2">
    <source>
        <dbReference type="ARBA" id="ARBA00023015"/>
    </source>
</evidence>
<dbReference type="GO" id="GO:0010628">
    <property type="term" value="P:positive regulation of gene expression"/>
    <property type="evidence" value="ECO:0007669"/>
    <property type="project" value="TreeGrafter"/>
</dbReference>
<sequence length="319" mass="34519">MAEHARAAMRAKGVFPAASCTSEPMNLRQMEVFNAIMKVGSVTEAARLLNVTQPAISAVLRHCETTLKFKLFDRVRGRLVPTPEAEEIYPYISSVFERIEAIDHMTRDLSGAKRGVLSVAATFAIANGPLANAAAQLVRLHPDIRITINSLPTAQVVSRVARREANFGIGFGPILDSSVESQSLAASEVACIMPKDHRLAGEAAISPNMLRHENIITYAPYSLIGALVETAFKAEGVDIRRTVQINYSSTAYSLVEQGVGLALVEPFLLRSQPSPLLVARRLVPAIPIETHLIQSIGSSQSASGNLLLRLLTDEILAIF</sequence>
<dbReference type="PANTHER" id="PTHR30427">
    <property type="entry name" value="TRANSCRIPTIONAL ACTIVATOR PROTEIN LYSR"/>
    <property type="match status" value="1"/>
</dbReference>
<reference evidence="6" key="1">
    <citation type="submission" date="2019-03" db="EMBL/GenBank/DDBJ databases">
        <title>Afifella sp. nov., isolated from activated sludge.</title>
        <authorList>
            <person name="Li Q."/>
            <person name="Liu Y."/>
        </authorList>
    </citation>
    <scope>NUCLEOTIDE SEQUENCE</scope>
    <source>
        <strain evidence="6">L72</strain>
    </source>
</reference>
<organism evidence="6 7">
    <name type="scientific">Propylenella binzhouense</name>
    <dbReference type="NCBI Taxonomy" id="2555902"/>
    <lineage>
        <taxon>Bacteria</taxon>
        <taxon>Pseudomonadati</taxon>
        <taxon>Pseudomonadota</taxon>
        <taxon>Alphaproteobacteria</taxon>
        <taxon>Hyphomicrobiales</taxon>
        <taxon>Propylenellaceae</taxon>
        <taxon>Propylenella</taxon>
    </lineage>
</organism>
<comment type="caution">
    <text evidence="6">The sequence shown here is derived from an EMBL/GenBank/DDBJ whole genome shotgun (WGS) entry which is preliminary data.</text>
</comment>
<comment type="similarity">
    <text evidence="1">Belongs to the LysR transcriptional regulatory family.</text>
</comment>
<dbReference type="PROSITE" id="PS50931">
    <property type="entry name" value="HTH_LYSR"/>
    <property type="match status" value="1"/>
</dbReference>
<dbReference type="Proteomes" id="UP000773614">
    <property type="component" value="Unassembled WGS sequence"/>
</dbReference>
<dbReference type="AlphaFoldDB" id="A0A964T2I8"/>
<dbReference type="Gene3D" id="1.10.10.10">
    <property type="entry name" value="Winged helix-like DNA-binding domain superfamily/Winged helix DNA-binding domain"/>
    <property type="match status" value="1"/>
</dbReference>
<dbReference type="InterPro" id="IPR036388">
    <property type="entry name" value="WH-like_DNA-bd_sf"/>
</dbReference>
<evidence type="ECO:0000256" key="3">
    <source>
        <dbReference type="ARBA" id="ARBA00023125"/>
    </source>
</evidence>
<dbReference type="InterPro" id="IPR005119">
    <property type="entry name" value="LysR_subst-bd"/>
</dbReference>
<dbReference type="Gene3D" id="3.40.190.290">
    <property type="match status" value="1"/>
</dbReference>
<dbReference type="Pfam" id="PF00126">
    <property type="entry name" value="HTH_1"/>
    <property type="match status" value="1"/>
</dbReference>
<dbReference type="GO" id="GO:0009089">
    <property type="term" value="P:lysine biosynthetic process via diaminopimelate"/>
    <property type="evidence" value="ECO:0007669"/>
    <property type="project" value="TreeGrafter"/>
</dbReference>
<accession>A0A964T2I8</accession>
<dbReference type="SUPFAM" id="SSF46785">
    <property type="entry name" value="Winged helix' DNA-binding domain"/>
    <property type="match status" value="1"/>
</dbReference>
<evidence type="ECO:0000256" key="1">
    <source>
        <dbReference type="ARBA" id="ARBA00009437"/>
    </source>
</evidence>
<proteinExistence type="inferred from homology"/>
<name>A0A964T2I8_9HYPH</name>
<dbReference type="GO" id="GO:0043565">
    <property type="term" value="F:sequence-specific DNA binding"/>
    <property type="evidence" value="ECO:0007669"/>
    <property type="project" value="TreeGrafter"/>
</dbReference>
<evidence type="ECO:0000313" key="7">
    <source>
        <dbReference type="Proteomes" id="UP000773614"/>
    </source>
</evidence>
<keyword evidence="2" id="KW-0805">Transcription regulation</keyword>
<dbReference type="EMBL" id="SPKJ01000012">
    <property type="protein sequence ID" value="MYZ47288.1"/>
    <property type="molecule type" value="Genomic_DNA"/>
</dbReference>
<evidence type="ECO:0000256" key="4">
    <source>
        <dbReference type="ARBA" id="ARBA00023163"/>
    </source>
</evidence>
<keyword evidence="3" id="KW-0238">DNA-binding</keyword>
<dbReference type="InterPro" id="IPR036390">
    <property type="entry name" value="WH_DNA-bd_sf"/>
</dbReference>
<gene>
    <name evidence="6" type="ORF">E4O86_06125</name>
</gene>
<feature type="domain" description="HTH lysR-type" evidence="5">
    <location>
        <begin position="25"/>
        <end position="82"/>
    </location>
</feature>
<dbReference type="GO" id="GO:0003700">
    <property type="term" value="F:DNA-binding transcription factor activity"/>
    <property type="evidence" value="ECO:0007669"/>
    <property type="project" value="InterPro"/>
</dbReference>